<sequence>MSNSFFSWFQLTLAGLGVIGLFLLFFGILALISLKKNKLNNNIKINIKKINEIFAENKNKILHEILPSSELKIIEKKEKEEAKLKKKESKKSPLIEREKNIFVLDFNGDIAASAVTTLREQITALLQVARPVDEILIRLESPGGMVHSYGLAASQLARIREKKIPLTICVDKVAASGGYMMACLADKIISAPFAIIGSIGVVASLPNLNKLLKKNDIDYLEMTAGEYKRTLTPLGEITEKGKAKFQEQLEDTHELFKDHIKKYRENLDLNAVATGEYWYGLKALELNLVDEIKTSDDYLLEASQIYDIYHIFTPKKESFKDKLTGTAASIVSLIMEKSTTKSEQKYPLLM</sequence>
<keyword evidence="4 13" id="KW-0645">Protease</keyword>
<evidence type="ECO:0000256" key="4">
    <source>
        <dbReference type="ARBA" id="ARBA00022670"/>
    </source>
</evidence>
<dbReference type="InterPro" id="IPR047272">
    <property type="entry name" value="S49_SppA_C"/>
</dbReference>
<dbReference type="KEGG" id="sbf:JCM31447_09220"/>
<keyword evidence="14" id="KW-1185">Reference proteome</keyword>
<evidence type="ECO:0000313" key="14">
    <source>
        <dbReference type="Proteomes" id="UP000291236"/>
    </source>
</evidence>
<feature type="domain" description="Peptidase S49" evidence="11">
    <location>
        <begin position="160"/>
        <end position="304"/>
    </location>
</feature>
<keyword evidence="5 10" id="KW-0812">Transmembrane</keyword>
<dbReference type="Pfam" id="PF08496">
    <property type="entry name" value="Peptidase_S49_N"/>
    <property type="match status" value="1"/>
</dbReference>
<evidence type="ECO:0000256" key="9">
    <source>
        <dbReference type="ARBA" id="ARBA00023136"/>
    </source>
</evidence>
<evidence type="ECO:0000313" key="13">
    <source>
        <dbReference type="EMBL" id="BBH52481.1"/>
    </source>
</evidence>
<evidence type="ECO:0000256" key="7">
    <source>
        <dbReference type="ARBA" id="ARBA00022825"/>
    </source>
</evidence>
<accession>A0A4P2VIB1</accession>
<organism evidence="13 14">
    <name type="scientific">Fluviispira sanaruensis</name>
    <dbReference type="NCBI Taxonomy" id="2493639"/>
    <lineage>
        <taxon>Bacteria</taxon>
        <taxon>Pseudomonadati</taxon>
        <taxon>Bdellovibrionota</taxon>
        <taxon>Oligoflexia</taxon>
        <taxon>Silvanigrellales</taxon>
        <taxon>Silvanigrellaceae</taxon>
        <taxon>Fluviispira</taxon>
    </lineage>
</organism>
<keyword evidence="9 10" id="KW-0472">Membrane</keyword>
<proteinExistence type="inferred from homology"/>
<dbReference type="Pfam" id="PF01343">
    <property type="entry name" value="Peptidase_S49"/>
    <property type="match status" value="1"/>
</dbReference>
<reference evidence="13 14" key="1">
    <citation type="submission" date="2018-12" db="EMBL/GenBank/DDBJ databases">
        <title>Rubrispira sanarue gen. nov., sp., nov., a member of the order Silvanigrellales, isolated from a brackish lake in Hamamatsu Japan.</title>
        <authorList>
            <person name="Maejima Y."/>
            <person name="Iino T."/>
            <person name="Muraguchi Y."/>
            <person name="Fukuda K."/>
            <person name="Nojiri H."/>
            <person name="Ohkuma M."/>
            <person name="Moriuchi R."/>
            <person name="Dohra H."/>
            <person name="Kimbara K."/>
            <person name="Shintani M."/>
        </authorList>
    </citation>
    <scope>NUCLEOTIDE SEQUENCE [LARGE SCALE GENOMIC DNA]</scope>
    <source>
        <strain evidence="13 14">RF1110005</strain>
    </source>
</reference>
<dbReference type="Proteomes" id="UP000291236">
    <property type="component" value="Chromosome"/>
</dbReference>
<dbReference type="GO" id="GO:0005886">
    <property type="term" value="C:plasma membrane"/>
    <property type="evidence" value="ECO:0007669"/>
    <property type="project" value="UniProtKB-SubCell"/>
</dbReference>
<feature type="transmembrane region" description="Helical" evidence="10">
    <location>
        <begin position="188"/>
        <end position="208"/>
    </location>
</feature>
<comment type="subcellular location">
    <subcellularLocation>
        <location evidence="1">Cell membrane</location>
    </subcellularLocation>
</comment>
<dbReference type="EMBL" id="AP019368">
    <property type="protein sequence ID" value="BBH52481.1"/>
    <property type="molecule type" value="Genomic_DNA"/>
</dbReference>
<evidence type="ECO:0000256" key="6">
    <source>
        <dbReference type="ARBA" id="ARBA00022801"/>
    </source>
</evidence>
<evidence type="ECO:0000256" key="1">
    <source>
        <dbReference type="ARBA" id="ARBA00004236"/>
    </source>
</evidence>
<dbReference type="InterPro" id="IPR013703">
    <property type="entry name" value="Peptidase_S49_N_proteobac"/>
</dbReference>
<feature type="domain" description="Peptidase S49 N-terminal proteobacteria" evidence="12">
    <location>
        <begin position="23"/>
        <end position="156"/>
    </location>
</feature>
<feature type="transmembrane region" description="Helical" evidence="10">
    <location>
        <begin position="6"/>
        <end position="34"/>
    </location>
</feature>
<dbReference type="PANTHER" id="PTHR42987">
    <property type="entry name" value="PEPTIDASE S49"/>
    <property type="match status" value="1"/>
</dbReference>
<dbReference type="GO" id="GO:0004252">
    <property type="term" value="F:serine-type endopeptidase activity"/>
    <property type="evidence" value="ECO:0007669"/>
    <property type="project" value="InterPro"/>
</dbReference>
<gene>
    <name evidence="13" type="ORF">JCM31447_09220</name>
</gene>
<dbReference type="InterPro" id="IPR029045">
    <property type="entry name" value="ClpP/crotonase-like_dom_sf"/>
</dbReference>
<dbReference type="GO" id="GO:0006508">
    <property type="term" value="P:proteolysis"/>
    <property type="evidence" value="ECO:0007669"/>
    <property type="project" value="UniProtKB-KW"/>
</dbReference>
<keyword evidence="7" id="KW-0720">Serine protease</keyword>
<dbReference type="RefSeq" id="WP_130607026.1">
    <property type="nucleotide sequence ID" value="NZ_AP019368.1"/>
</dbReference>
<evidence type="ECO:0000256" key="5">
    <source>
        <dbReference type="ARBA" id="ARBA00022692"/>
    </source>
</evidence>
<dbReference type="OrthoDB" id="5290906at2"/>
<evidence type="ECO:0000256" key="10">
    <source>
        <dbReference type="SAM" id="Phobius"/>
    </source>
</evidence>
<dbReference type="CDD" id="cd07023">
    <property type="entry name" value="S49_Sppa_N_C"/>
    <property type="match status" value="1"/>
</dbReference>
<evidence type="ECO:0000256" key="8">
    <source>
        <dbReference type="ARBA" id="ARBA00022989"/>
    </source>
</evidence>
<dbReference type="NCBIfam" id="NF008745">
    <property type="entry name" value="PRK11778.1"/>
    <property type="match status" value="1"/>
</dbReference>
<keyword evidence="6" id="KW-0378">Hydrolase</keyword>
<dbReference type="PANTHER" id="PTHR42987:SF4">
    <property type="entry name" value="PROTEASE SOHB-RELATED"/>
    <property type="match status" value="1"/>
</dbReference>
<dbReference type="InterPro" id="IPR002142">
    <property type="entry name" value="Peptidase_S49"/>
</dbReference>
<evidence type="ECO:0000259" key="12">
    <source>
        <dbReference type="Pfam" id="PF08496"/>
    </source>
</evidence>
<comment type="similarity">
    <text evidence="2">Belongs to the peptidase S49 family.</text>
</comment>
<keyword evidence="8 10" id="KW-1133">Transmembrane helix</keyword>
<dbReference type="Gene3D" id="3.90.226.10">
    <property type="entry name" value="2-enoyl-CoA Hydratase, Chain A, domain 1"/>
    <property type="match status" value="1"/>
</dbReference>
<evidence type="ECO:0000256" key="2">
    <source>
        <dbReference type="ARBA" id="ARBA00008683"/>
    </source>
</evidence>
<keyword evidence="3" id="KW-1003">Cell membrane</keyword>
<dbReference type="Gene3D" id="6.20.330.10">
    <property type="match status" value="1"/>
</dbReference>
<dbReference type="SUPFAM" id="SSF52096">
    <property type="entry name" value="ClpP/crotonase"/>
    <property type="match status" value="1"/>
</dbReference>
<dbReference type="AlphaFoldDB" id="A0A4P2VIB1"/>
<protein>
    <submittedName>
        <fullName evidence="13">Protease</fullName>
    </submittedName>
</protein>
<evidence type="ECO:0000256" key="3">
    <source>
        <dbReference type="ARBA" id="ARBA00022475"/>
    </source>
</evidence>
<evidence type="ECO:0000259" key="11">
    <source>
        <dbReference type="Pfam" id="PF01343"/>
    </source>
</evidence>
<name>A0A4P2VIB1_FLUSA</name>